<accession>A0A1K2IQB7</accession>
<reference evidence="1 2" key="1">
    <citation type="submission" date="2016-10" db="EMBL/GenBank/DDBJ databases">
        <authorList>
            <person name="de Groot N.N."/>
        </authorList>
    </citation>
    <scope>NUCLEOTIDE SEQUENCE [LARGE SCALE GENOMIC DNA]</scope>
    <source>
        <strain evidence="1 2">DSM 18180</strain>
    </source>
</reference>
<dbReference type="EMBL" id="FPKV01000004">
    <property type="protein sequence ID" value="SFZ94450.1"/>
    <property type="molecule type" value="Genomic_DNA"/>
</dbReference>
<organism evidence="1 2">
    <name type="scientific">Flaviramulus basaltis</name>
    <dbReference type="NCBI Taxonomy" id="369401"/>
    <lineage>
        <taxon>Bacteria</taxon>
        <taxon>Pseudomonadati</taxon>
        <taxon>Bacteroidota</taxon>
        <taxon>Flavobacteriia</taxon>
        <taxon>Flavobacteriales</taxon>
        <taxon>Flavobacteriaceae</taxon>
        <taxon>Flaviramulus</taxon>
    </lineage>
</organism>
<sequence length="470" mass="55950">MKKPYAVINFTKLEFEKIENTPPDFLDSNYLKYLVHHVLKNLAFHIEQAKREDEKEMEDITTIYIPLYSQARINERIHAKHKNFLCGNYIDHKKTRTTIQKRSILYQGEYVAWDNQNKGKPFSYRPSDIYKNKPICVDYIDDIKLSKKIRELEVKIHPVVYSGKYKFLKKYFVFEPRKPNLLEINLENAIELCQTRRKLHNNYGKYLNEASQIVDIYNGLFRIYYNKNTDGRLHTNLTRLPRVYRKHLKYNNKTLVEVDLSNSIVFFLAVLLRRSLPLNIVTKYPILLMIYKYLESIDIIEIQEFEKLSISGEIYDFFIPAFRENYKPNIIAKLYKKISDEPYEDRDEQIRKLVKKRLLAMLFSETKDYTIEQKIFSNKFPEILENLNNYKNENGYNKLSHALFQLEAFCMIDKAGGKFNKAYSKVAPLFTLHDCLITTLGYEKDLKETMEKAFIETLGVTPNMKIKVWE</sequence>
<evidence type="ECO:0000313" key="2">
    <source>
        <dbReference type="Proteomes" id="UP000182544"/>
    </source>
</evidence>
<dbReference type="OrthoDB" id="631303at2"/>
<dbReference type="Proteomes" id="UP000182544">
    <property type="component" value="Unassembled WGS sequence"/>
</dbReference>
<keyword evidence="2" id="KW-1185">Reference proteome</keyword>
<proteinExistence type="predicted"/>
<gene>
    <name evidence="1" type="ORF">SAMN05428642_104188</name>
</gene>
<evidence type="ECO:0000313" key="1">
    <source>
        <dbReference type="EMBL" id="SFZ94450.1"/>
    </source>
</evidence>
<protein>
    <submittedName>
        <fullName evidence="1">Uncharacterized protein</fullName>
    </submittedName>
</protein>
<name>A0A1K2IQB7_9FLAO</name>
<dbReference type="AlphaFoldDB" id="A0A1K2IQB7"/>
<dbReference type="STRING" id="369401.SAMN05428642_104188"/>
<dbReference type="RefSeq" id="WP_072403365.1">
    <property type="nucleotide sequence ID" value="NZ_FPKV01000004.1"/>
</dbReference>